<keyword evidence="1" id="KW-0472">Membrane</keyword>
<protein>
    <recommendedName>
        <fullName evidence="3">Transmembrane protein</fullName>
    </recommendedName>
</protein>
<keyword evidence="1" id="KW-0812">Transmembrane</keyword>
<evidence type="ECO:0008006" key="3">
    <source>
        <dbReference type="Google" id="ProtNLM"/>
    </source>
</evidence>
<evidence type="ECO:0000256" key="1">
    <source>
        <dbReference type="SAM" id="Phobius"/>
    </source>
</evidence>
<feature type="transmembrane region" description="Helical" evidence="1">
    <location>
        <begin position="36"/>
        <end position="63"/>
    </location>
</feature>
<proteinExistence type="predicted"/>
<comment type="caution">
    <text evidence="2">The sequence shown here is derived from an EMBL/GenBank/DDBJ whole genome shotgun (WGS) entry which is preliminary data.</text>
</comment>
<dbReference type="EMBL" id="PSQE01000007">
    <property type="protein sequence ID" value="RHN44120.1"/>
    <property type="molecule type" value="Genomic_DNA"/>
</dbReference>
<accession>A0A396GSV7</accession>
<dbReference type="Proteomes" id="UP000265566">
    <property type="component" value="Chromosome 7"/>
</dbReference>
<reference evidence="2" key="1">
    <citation type="journal article" date="2018" name="Nat. Plants">
        <title>Whole-genome landscape of Medicago truncatula symbiotic genes.</title>
        <authorList>
            <person name="Pecrix Y."/>
            <person name="Gamas P."/>
            <person name="Carrere S."/>
        </authorList>
    </citation>
    <scope>NUCLEOTIDE SEQUENCE</scope>
    <source>
        <tissue evidence="2">Leaves</tissue>
    </source>
</reference>
<gene>
    <name evidence="2" type="ORF">MtrunA17_Chr7g0215881</name>
</gene>
<organism evidence="2">
    <name type="scientific">Medicago truncatula</name>
    <name type="common">Barrel medic</name>
    <name type="synonym">Medicago tribuloides</name>
    <dbReference type="NCBI Taxonomy" id="3880"/>
    <lineage>
        <taxon>Eukaryota</taxon>
        <taxon>Viridiplantae</taxon>
        <taxon>Streptophyta</taxon>
        <taxon>Embryophyta</taxon>
        <taxon>Tracheophyta</taxon>
        <taxon>Spermatophyta</taxon>
        <taxon>Magnoliopsida</taxon>
        <taxon>eudicotyledons</taxon>
        <taxon>Gunneridae</taxon>
        <taxon>Pentapetalae</taxon>
        <taxon>rosids</taxon>
        <taxon>fabids</taxon>
        <taxon>Fabales</taxon>
        <taxon>Fabaceae</taxon>
        <taxon>Papilionoideae</taxon>
        <taxon>50 kb inversion clade</taxon>
        <taxon>NPAAA clade</taxon>
        <taxon>Hologalegina</taxon>
        <taxon>IRL clade</taxon>
        <taxon>Trifolieae</taxon>
        <taxon>Medicago</taxon>
    </lineage>
</organism>
<evidence type="ECO:0000313" key="2">
    <source>
        <dbReference type="EMBL" id="RHN44120.1"/>
    </source>
</evidence>
<keyword evidence="1" id="KW-1133">Transmembrane helix</keyword>
<name>A0A396GSV7_MEDTR</name>
<sequence length="88" mass="10593">MFSLDRVWFSECSTIPRCLSFTSGVEGQIHRHCRQFFYVSGLFCFRGYTNVWLGVIMFLFFAFDQRFWQFSYLRPFYVAPLLNLKGYV</sequence>
<dbReference type="Gramene" id="rna38180">
    <property type="protein sequence ID" value="RHN44120.1"/>
    <property type="gene ID" value="gene38180"/>
</dbReference>
<dbReference type="AlphaFoldDB" id="A0A396GSV7"/>